<feature type="transmembrane region" description="Helical" evidence="1">
    <location>
        <begin position="206"/>
        <end position="224"/>
    </location>
</feature>
<evidence type="ECO:0008006" key="4">
    <source>
        <dbReference type="Google" id="ProtNLM"/>
    </source>
</evidence>
<dbReference type="PANTHER" id="PTHR40115">
    <property type="entry name" value="INNER MEMBRANE PROTEIN WITH PEPSY TM HELIX"/>
    <property type="match status" value="1"/>
</dbReference>
<comment type="caution">
    <text evidence="2">The sequence shown here is derived from an EMBL/GenBank/DDBJ whole genome shotgun (WGS) entry which is preliminary data.</text>
</comment>
<evidence type="ECO:0000313" key="2">
    <source>
        <dbReference type="EMBL" id="GLH71656.1"/>
    </source>
</evidence>
<dbReference type="Pfam" id="PF16357">
    <property type="entry name" value="PepSY_TM_like_2"/>
    <property type="match status" value="1"/>
</dbReference>
<evidence type="ECO:0000256" key="1">
    <source>
        <dbReference type="SAM" id="Phobius"/>
    </source>
</evidence>
<dbReference type="Proteomes" id="UP001165069">
    <property type="component" value="Unassembled WGS sequence"/>
</dbReference>
<keyword evidence="1" id="KW-1133">Transmembrane helix</keyword>
<organism evidence="2 3">
    <name type="scientific">Geothrix limicola</name>
    <dbReference type="NCBI Taxonomy" id="2927978"/>
    <lineage>
        <taxon>Bacteria</taxon>
        <taxon>Pseudomonadati</taxon>
        <taxon>Acidobacteriota</taxon>
        <taxon>Holophagae</taxon>
        <taxon>Holophagales</taxon>
        <taxon>Holophagaceae</taxon>
        <taxon>Geothrix</taxon>
    </lineage>
</organism>
<dbReference type="InterPro" id="IPR032307">
    <property type="entry name" value="PepSY_TM-like_2"/>
</dbReference>
<feature type="transmembrane region" description="Helical" evidence="1">
    <location>
        <begin position="174"/>
        <end position="194"/>
    </location>
</feature>
<name>A0ABQ5QB15_9BACT</name>
<reference evidence="2 3" key="1">
    <citation type="journal article" date="2023" name="Antonie Van Leeuwenhoek">
        <title>Mesoterricola silvestris gen. nov., sp. nov., Mesoterricola sediminis sp. nov., Geothrix oryzae sp. nov., Geothrix edaphica sp. nov., Geothrix rubra sp. nov., and Geothrix limicola sp. nov., six novel members of Acidobacteriota isolated from soils.</title>
        <authorList>
            <person name="Itoh H."/>
            <person name="Sugisawa Y."/>
            <person name="Mise K."/>
            <person name="Xu Z."/>
            <person name="Kuniyasu M."/>
            <person name="Ushijima N."/>
            <person name="Kawano K."/>
            <person name="Kobayashi E."/>
            <person name="Shiratori Y."/>
            <person name="Masuda Y."/>
            <person name="Senoo K."/>
        </authorList>
    </citation>
    <scope>NUCLEOTIDE SEQUENCE [LARGE SCALE GENOMIC DNA]</scope>
    <source>
        <strain evidence="2 3">Red804</strain>
    </source>
</reference>
<gene>
    <name evidence="2" type="ORF">GETHLI_01580</name>
</gene>
<keyword evidence="1" id="KW-0472">Membrane</keyword>
<dbReference type="PANTHER" id="PTHR40115:SF1">
    <property type="entry name" value="INNER MEMBRANE PROTEIN WITH PEPSY TM HELIX"/>
    <property type="match status" value="1"/>
</dbReference>
<evidence type="ECO:0000313" key="3">
    <source>
        <dbReference type="Proteomes" id="UP001165069"/>
    </source>
</evidence>
<sequence length="227" mass="24270">MESDPVDASSHSPHAAGFRRVPRAKQRAFLRRLRKLHAWVGLSGAAFGLLFGLTGFLLNHRGVLKIEAGQIQERRVTVAFAEAPASPEALARALAARFDVPTSRVKWLVKTPRPGRVGGAPVQVAEQWTVVFLGHAHFATATYAPGNRTVELEQRDANLIQALKRLHKGDGGQVAWILVSDAFAGALVFLSLSGTLLWTRLSGPKLLAAGLAAGGLVLALLVGGRAW</sequence>
<dbReference type="EMBL" id="BSDE01000001">
    <property type="protein sequence ID" value="GLH71656.1"/>
    <property type="molecule type" value="Genomic_DNA"/>
</dbReference>
<protein>
    <recommendedName>
        <fullName evidence="4">Peptidase</fullName>
    </recommendedName>
</protein>
<proteinExistence type="predicted"/>
<feature type="transmembrane region" description="Helical" evidence="1">
    <location>
        <begin position="36"/>
        <end position="58"/>
    </location>
</feature>
<keyword evidence="1" id="KW-0812">Transmembrane</keyword>
<keyword evidence="3" id="KW-1185">Reference proteome</keyword>
<accession>A0ABQ5QB15</accession>